<dbReference type="Pfam" id="PF05235">
    <property type="entry name" value="CHAD"/>
    <property type="match status" value="1"/>
</dbReference>
<name>A0A2T5JGS3_9SPHI</name>
<gene>
    <name evidence="2" type="ORF">C8P68_101845</name>
</gene>
<feature type="domain" description="CHAD" evidence="1">
    <location>
        <begin position="9"/>
        <end position="248"/>
    </location>
</feature>
<dbReference type="SMART" id="SM00880">
    <property type="entry name" value="CHAD"/>
    <property type="match status" value="1"/>
</dbReference>
<dbReference type="AlphaFoldDB" id="A0A2T5JGS3"/>
<dbReference type="RefSeq" id="WP_107826983.1">
    <property type="nucleotide sequence ID" value="NZ_CP160205.1"/>
</dbReference>
<organism evidence="2 3">
    <name type="scientific">Mucilaginibacter yixingensis</name>
    <dbReference type="NCBI Taxonomy" id="1295612"/>
    <lineage>
        <taxon>Bacteria</taxon>
        <taxon>Pseudomonadati</taxon>
        <taxon>Bacteroidota</taxon>
        <taxon>Sphingobacteriia</taxon>
        <taxon>Sphingobacteriales</taxon>
        <taxon>Sphingobacteriaceae</taxon>
        <taxon>Mucilaginibacter</taxon>
    </lineage>
</organism>
<dbReference type="OrthoDB" id="773317at2"/>
<evidence type="ECO:0000259" key="1">
    <source>
        <dbReference type="SMART" id="SM00880"/>
    </source>
</evidence>
<protein>
    <submittedName>
        <fullName evidence="2">CHAD domain-containing protein</fullName>
    </submittedName>
</protein>
<proteinExistence type="predicted"/>
<reference evidence="2 3" key="1">
    <citation type="submission" date="2018-04" db="EMBL/GenBank/DDBJ databases">
        <title>Genomic Encyclopedia of Archaeal and Bacterial Type Strains, Phase II (KMG-II): from individual species to whole genera.</title>
        <authorList>
            <person name="Goeker M."/>
        </authorList>
    </citation>
    <scope>NUCLEOTIDE SEQUENCE [LARGE SCALE GENOMIC DNA]</scope>
    <source>
        <strain evidence="2 3">DSM 26809</strain>
    </source>
</reference>
<dbReference type="InterPro" id="IPR007899">
    <property type="entry name" value="CHAD_dom"/>
</dbReference>
<dbReference type="Proteomes" id="UP000244168">
    <property type="component" value="Unassembled WGS sequence"/>
</dbReference>
<dbReference type="EMBL" id="QAOQ01000001">
    <property type="protein sequence ID" value="PTR01609.1"/>
    <property type="molecule type" value="Genomic_DNA"/>
</dbReference>
<dbReference type="Gene3D" id="1.40.20.10">
    <property type="entry name" value="CHAD domain"/>
    <property type="match status" value="1"/>
</dbReference>
<accession>A0A2T5JGS3</accession>
<evidence type="ECO:0000313" key="3">
    <source>
        <dbReference type="Proteomes" id="UP000244168"/>
    </source>
</evidence>
<sequence>MKRQAEITYFDKLWRKMRRNLEAYLQSGEMEDLHRFRVQVKKIRAFMILAESAQKKLDLQYQLKPVKKLFKRAGEIRAVDLHLVMARKQLIKAGLLDEQLKQRDKALAKFRPLATRRLHKLSRIKKKIHKEIKPIGKVHVSLFYANKLKKIDKSLGRICFDNRLHNCRKQLKVLLYNQRLVGPSLNIGFNKEYVDRLQITIGDWHDNQVAKQLFKNDRSALNTINRKDAHLKSRVKQTAKDMYNKATTAGNLSLPQLS</sequence>
<evidence type="ECO:0000313" key="2">
    <source>
        <dbReference type="EMBL" id="PTR01609.1"/>
    </source>
</evidence>
<dbReference type="InterPro" id="IPR038186">
    <property type="entry name" value="CHAD_dom_sf"/>
</dbReference>
<keyword evidence="3" id="KW-1185">Reference proteome</keyword>
<comment type="caution">
    <text evidence="2">The sequence shown here is derived from an EMBL/GenBank/DDBJ whole genome shotgun (WGS) entry which is preliminary data.</text>
</comment>